<dbReference type="AlphaFoldDB" id="A0A7J6UUA2"/>
<evidence type="ECO:0000313" key="2">
    <source>
        <dbReference type="EMBL" id="KAF5175755.1"/>
    </source>
</evidence>
<accession>A0A7J6UUA2</accession>
<name>A0A7J6UUA2_THATH</name>
<sequence length="125" mass="14350">ILGNDGSDEKSCSSSGSDEIVVEIPDEYRLDQSSSESENIDTNKWKVVPRDERMVIKEKEKGGTKVKKEHESLLDKRERERVRNNSRNILDEQVGKSCDARKMICMNDSITKRRTTNEETPIADY</sequence>
<gene>
    <name evidence="2" type="ORF">FRX31_034658</name>
</gene>
<comment type="caution">
    <text evidence="2">The sequence shown here is derived from an EMBL/GenBank/DDBJ whole genome shotgun (WGS) entry which is preliminary data.</text>
</comment>
<feature type="region of interest" description="Disordered" evidence="1">
    <location>
        <begin position="1"/>
        <end position="22"/>
    </location>
</feature>
<feature type="region of interest" description="Disordered" evidence="1">
    <location>
        <begin position="60"/>
        <end position="80"/>
    </location>
</feature>
<proteinExistence type="predicted"/>
<keyword evidence="3" id="KW-1185">Reference proteome</keyword>
<evidence type="ECO:0000256" key="1">
    <source>
        <dbReference type="SAM" id="MobiDB-lite"/>
    </source>
</evidence>
<reference evidence="2 3" key="1">
    <citation type="submission" date="2020-06" db="EMBL/GenBank/DDBJ databases">
        <title>Transcriptomic and genomic resources for Thalictrum thalictroides and T. hernandezii: Facilitating candidate gene discovery in an emerging model plant lineage.</title>
        <authorList>
            <person name="Arias T."/>
            <person name="Riano-Pachon D.M."/>
            <person name="Di Stilio V.S."/>
        </authorList>
    </citation>
    <scope>NUCLEOTIDE SEQUENCE [LARGE SCALE GENOMIC DNA]</scope>
    <source>
        <strain evidence="3">cv. WT478/WT964</strain>
        <tissue evidence="2">Leaves</tissue>
    </source>
</reference>
<evidence type="ECO:0000313" key="3">
    <source>
        <dbReference type="Proteomes" id="UP000554482"/>
    </source>
</evidence>
<dbReference type="EMBL" id="JABWDY010043639">
    <property type="protein sequence ID" value="KAF5175755.1"/>
    <property type="molecule type" value="Genomic_DNA"/>
</dbReference>
<protein>
    <submittedName>
        <fullName evidence="2">Uncharacterized protein</fullName>
    </submittedName>
</protein>
<dbReference type="Proteomes" id="UP000554482">
    <property type="component" value="Unassembled WGS sequence"/>
</dbReference>
<organism evidence="2 3">
    <name type="scientific">Thalictrum thalictroides</name>
    <name type="common">Rue-anemone</name>
    <name type="synonym">Anemone thalictroides</name>
    <dbReference type="NCBI Taxonomy" id="46969"/>
    <lineage>
        <taxon>Eukaryota</taxon>
        <taxon>Viridiplantae</taxon>
        <taxon>Streptophyta</taxon>
        <taxon>Embryophyta</taxon>
        <taxon>Tracheophyta</taxon>
        <taxon>Spermatophyta</taxon>
        <taxon>Magnoliopsida</taxon>
        <taxon>Ranunculales</taxon>
        <taxon>Ranunculaceae</taxon>
        <taxon>Thalictroideae</taxon>
        <taxon>Thalictrum</taxon>
    </lineage>
</organism>
<feature type="non-terminal residue" evidence="2">
    <location>
        <position position="1"/>
    </location>
</feature>